<sequence>MTGGTQLKLLVTFSSGEKAALKPMRQPRDYETPADLFYFNDYERHNAEIAAFHLSRLLGFHWAPPVAGRRLNITAEVLLRTKNAELIQTFFSSPAGNMCFHGECAMYCDSAHAVCGRPDVIEASLAAMLPPLHVAPRHTWLHPWRRTYSKHQTKAVWEVYDKYCQFITKVFPYSQVQRLLDLVDMAVLDFLIGNMDRHHYETFANFGTDSFPLLIDQAKGFGKSTHDEMTILAPLYQCCIIRETTHLRLIALERDELELGSKLKFSMRRDTLDPVLTEQHLHAVNRRLRKVIAVVGQCILETNTQSVVINGN</sequence>
<feature type="binding site" evidence="8">
    <location>
        <position position="216"/>
    </location>
    <ligand>
        <name>Mn(2+)</name>
        <dbReference type="ChEBI" id="CHEBI:29035"/>
    </ligand>
</feature>
<keyword evidence="7" id="KW-0547">Nucleotide-binding</keyword>
<dbReference type="PANTHER" id="PTHR12450:SF22">
    <property type="entry name" value="EXTRACELLULAR SERINE_THREONINE PROTEIN CG31145"/>
    <property type="match status" value="1"/>
</dbReference>
<feature type="active site" evidence="6">
    <location>
        <position position="196"/>
    </location>
</feature>
<evidence type="ECO:0000313" key="10">
    <source>
        <dbReference type="Proteomes" id="UP000085678"/>
    </source>
</evidence>
<evidence type="ECO:0000259" key="9">
    <source>
        <dbReference type="Pfam" id="PF06702"/>
    </source>
</evidence>
<evidence type="ECO:0000256" key="2">
    <source>
        <dbReference type="ARBA" id="ARBA00006557"/>
    </source>
</evidence>
<dbReference type="Pfam" id="PF06702">
    <property type="entry name" value="Fam20C"/>
    <property type="match status" value="1"/>
</dbReference>
<protein>
    <submittedName>
        <fullName evidence="11">Extracellular serine/threonine protein kinase FAM20C-like</fullName>
    </submittedName>
</protein>
<feature type="domain" description="FAM20 C-terminal" evidence="9">
    <location>
        <begin position="90"/>
        <end position="307"/>
    </location>
</feature>
<dbReference type="InterPro" id="IPR009581">
    <property type="entry name" value="FAM20_C"/>
</dbReference>
<dbReference type="STRING" id="7574.A0A2R2MMV5"/>
<reference evidence="11" key="1">
    <citation type="submission" date="2025-08" db="UniProtKB">
        <authorList>
            <consortium name="RefSeq"/>
        </authorList>
    </citation>
    <scope>IDENTIFICATION</scope>
    <source>
        <tissue evidence="11">Gonads</tissue>
    </source>
</reference>
<dbReference type="OrthoDB" id="8583677at2759"/>
<gene>
    <name evidence="11" type="primary">LOC106169568</name>
</gene>
<keyword evidence="10" id="KW-1185">Reference proteome</keyword>
<organism evidence="10 11">
    <name type="scientific">Lingula anatina</name>
    <name type="common">Brachiopod</name>
    <name type="synonym">Lingula unguis</name>
    <dbReference type="NCBI Taxonomy" id="7574"/>
    <lineage>
        <taxon>Eukaryota</taxon>
        <taxon>Metazoa</taxon>
        <taxon>Spiralia</taxon>
        <taxon>Lophotrochozoa</taxon>
        <taxon>Brachiopoda</taxon>
        <taxon>Linguliformea</taxon>
        <taxon>Lingulata</taxon>
        <taxon>Lingulida</taxon>
        <taxon>Linguloidea</taxon>
        <taxon>Lingulidae</taxon>
        <taxon>Lingula</taxon>
    </lineage>
</organism>
<dbReference type="InterPro" id="IPR024869">
    <property type="entry name" value="FAM20"/>
</dbReference>
<dbReference type="GO" id="GO:0005524">
    <property type="term" value="F:ATP binding"/>
    <property type="evidence" value="ECO:0007669"/>
    <property type="project" value="UniProtKB-KW"/>
</dbReference>
<dbReference type="OMA" id="SDYCTMV"/>
<dbReference type="AlphaFoldDB" id="A0A2R2MMV5"/>
<dbReference type="Proteomes" id="UP000085678">
    <property type="component" value="Unplaced"/>
</dbReference>
<accession>A0A2R2MMV5</accession>
<dbReference type="InParanoid" id="A0A2R2MMV5"/>
<evidence type="ECO:0000313" key="11">
    <source>
        <dbReference type="RefSeq" id="XP_023931535.1"/>
    </source>
</evidence>
<feature type="binding site" evidence="7">
    <location>
        <position position="201"/>
    </location>
    <ligand>
        <name>ATP</name>
        <dbReference type="ChEBI" id="CHEBI:30616"/>
    </ligand>
</feature>
<keyword evidence="5" id="KW-0325">Glycoprotein</keyword>
<feature type="binding site" evidence="8">
    <location>
        <position position="43"/>
    </location>
    <ligand>
        <name>Mn(2+)</name>
        <dbReference type="ChEBI" id="CHEBI:29035"/>
    </ligand>
</feature>
<feature type="binding site" evidence="7">
    <location>
        <position position="22"/>
    </location>
    <ligand>
        <name>ATP</name>
        <dbReference type="ChEBI" id="CHEBI:30616"/>
    </ligand>
</feature>
<evidence type="ECO:0000256" key="7">
    <source>
        <dbReference type="PIRSR" id="PIRSR624869-2"/>
    </source>
</evidence>
<proteinExistence type="inferred from homology"/>
<comment type="similarity">
    <text evidence="2">Belongs to the FAM20 family.</text>
</comment>
<feature type="binding site" evidence="7">
    <location>
        <position position="216"/>
    </location>
    <ligand>
        <name>ATP</name>
        <dbReference type="ChEBI" id="CHEBI:30616"/>
    </ligand>
</feature>
<feature type="binding site" evidence="7">
    <location>
        <position position="43"/>
    </location>
    <ligand>
        <name>ATP</name>
        <dbReference type="ChEBI" id="CHEBI:30616"/>
    </ligand>
</feature>
<dbReference type="KEGG" id="lak:106169568"/>
<comment type="subcellular location">
    <subcellularLocation>
        <location evidence="1">Golgi apparatus</location>
    </subcellularLocation>
</comment>
<keyword evidence="4" id="KW-1015">Disulfide bond</keyword>
<keyword evidence="7" id="KW-0067">ATP-binding</keyword>
<dbReference type="GO" id="GO:0016773">
    <property type="term" value="F:phosphotransferase activity, alcohol group as acceptor"/>
    <property type="evidence" value="ECO:0007669"/>
    <property type="project" value="TreeGrafter"/>
</dbReference>
<evidence type="ECO:0000256" key="5">
    <source>
        <dbReference type="ARBA" id="ARBA00023180"/>
    </source>
</evidence>
<dbReference type="PANTHER" id="PTHR12450">
    <property type="entry name" value="DENTIN MATRIX PROTEIN 4 PROTEIN FAM20"/>
    <property type="match status" value="1"/>
</dbReference>
<keyword evidence="3" id="KW-0333">Golgi apparatus</keyword>
<feature type="binding site" evidence="7">
    <location>
        <position position="6"/>
    </location>
    <ligand>
        <name>ATP</name>
        <dbReference type="ChEBI" id="CHEBI:30616"/>
    </ligand>
</feature>
<keyword evidence="8" id="KW-0464">Manganese</keyword>
<evidence type="ECO:0000256" key="8">
    <source>
        <dbReference type="PIRSR" id="PIRSR624869-3"/>
    </source>
</evidence>
<dbReference type="GO" id="GO:0046872">
    <property type="term" value="F:metal ion binding"/>
    <property type="evidence" value="ECO:0007669"/>
    <property type="project" value="UniProtKB-KW"/>
</dbReference>
<dbReference type="RefSeq" id="XP_023931535.1">
    <property type="nucleotide sequence ID" value="XM_024075767.1"/>
</dbReference>
<dbReference type="GO" id="GO:0005794">
    <property type="term" value="C:Golgi apparatus"/>
    <property type="evidence" value="ECO:0007669"/>
    <property type="project" value="UniProtKB-SubCell"/>
</dbReference>
<evidence type="ECO:0000256" key="1">
    <source>
        <dbReference type="ARBA" id="ARBA00004555"/>
    </source>
</evidence>
<dbReference type="GeneID" id="106169568"/>
<evidence type="ECO:0000256" key="4">
    <source>
        <dbReference type="ARBA" id="ARBA00023157"/>
    </source>
</evidence>
<evidence type="ECO:0000256" key="3">
    <source>
        <dbReference type="ARBA" id="ARBA00023034"/>
    </source>
</evidence>
<feature type="binding site" evidence="7">
    <location>
        <begin position="126"/>
        <end position="129"/>
    </location>
    <ligand>
        <name>ATP</name>
        <dbReference type="ChEBI" id="CHEBI:30616"/>
    </ligand>
</feature>
<name>A0A2R2MMV5_LINAN</name>
<evidence type="ECO:0000256" key="6">
    <source>
        <dbReference type="PIRSR" id="PIRSR624869-1"/>
    </source>
</evidence>
<keyword evidence="8" id="KW-0479">Metal-binding</keyword>
<comment type="cofactor">
    <cofactor evidence="8">
        <name>Mn(2+)</name>
        <dbReference type="ChEBI" id="CHEBI:29035"/>
    </cofactor>
</comment>